<feature type="compositionally biased region" description="Basic and acidic residues" evidence="1">
    <location>
        <begin position="104"/>
        <end position="127"/>
    </location>
</feature>
<dbReference type="Proteomes" id="UP000429484">
    <property type="component" value="Unassembled WGS sequence"/>
</dbReference>
<evidence type="ECO:0000256" key="1">
    <source>
        <dbReference type="SAM" id="MobiDB-lite"/>
    </source>
</evidence>
<evidence type="ECO:0000259" key="3">
    <source>
        <dbReference type="Pfam" id="PF06904"/>
    </source>
</evidence>
<organism evidence="4 5">
    <name type="scientific">Rhizobium meliloti</name>
    <name type="common">Ensifer meliloti</name>
    <name type="synonym">Sinorhizobium meliloti</name>
    <dbReference type="NCBI Taxonomy" id="382"/>
    <lineage>
        <taxon>Bacteria</taxon>
        <taxon>Pseudomonadati</taxon>
        <taxon>Pseudomonadota</taxon>
        <taxon>Alphaproteobacteria</taxon>
        <taxon>Hyphomicrobiales</taxon>
        <taxon>Rhizobiaceae</taxon>
        <taxon>Sinorhizobium/Ensifer group</taxon>
        <taxon>Sinorhizobium</taxon>
    </lineage>
</organism>
<dbReference type="AlphaFoldDB" id="A0AAW9TX67"/>
<keyword evidence="2" id="KW-0812">Transmembrane</keyword>
<name>A0AAW9TX67_RHIML</name>
<evidence type="ECO:0000313" key="5">
    <source>
        <dbReference type="Proteomes" id="UP000429484"/>
    </source>
</evidence>
<evidence type="ECO:0000256" key="2">
    <source>
        <dbReference type="SAM" id="Phobius"/>
    </source>
</evidence>
<feature type="transmembrane region" description="Helical" evidence="2">
    <location>
        <begin position="51"/>
        <end position="70"/>
    </location>
</feature>
<evidence type="ECO:0000313" key="4">
    <source>
        <dbReference type="EMBL" id="MQW36391.1"/>
    </source>
</evidence>
<gene>
    <name evidence="4" type="ORF">GHK53_27370</name>
</gene>
<dbReference type="EMBL" id="WISR01000222">
    <property type="protein sequence ID" value="MQW36391.1"/>
    <property type="molecule type" value="Genomic_DNA"/>
</dbReference>
<keyword evidence="2" id="KW-0472">Membrane</keyword>
<keyword evidence="2" id="KW-1133">Transmembrane helix</keyword>
<feature type="region of interest" description="Disordered" evidence="1">
    <location>
        <begin position="74"/>
        <end position="127"/>
    </location>
</feature>
<feature type="domain" description="Extensin-like C-terminal" evidence="3">
    <location>
        <begin position="149"/>
        <end position="328"/>
    </location>
</feature>
<reference evidence="4 5" key="1">
    <citation type="journal article" date="2013" name="Genome Biol.">
        <title>Comparative genomics of the core and accessory genomes of 48 Sinorhizobium strains comprising five genospecies.</title>
        <authorList>
            <person name="Sugawara M."/>
            <person name="Epstein B."/>
            <person name="Badgley B.D."/>
            <person name="Unno T."/>
            <person name="Xu L."/>
            <person name="Reese J."/>
            <person name="Gyaneshwar P."/>
            <person name="Denny R."/>
            <person name="Mudge J."/>
            <person name="Bharti A.K."/>
            <person name="Farmer A.D."/>
            <person name="May G.D."/>
            <person name="Woodward J.E."/>
            <person name="Medigue C."/>
            <person name="Vallenet D."/>
            <person name="Lajus A."/>
            <person name="Rouy Z."/>
            <person name="Martinez-Vaz B."/>
            <person name="Tiffin P."/>
            <person name="Young N.D."/>
            <person name="Sadowsky M.J."/>
        </authorList>
    </citation>
    <scope>NUCLEOTIDE SEQUENCE [LARGE SCALE GENOMIC DNA]</scope>
    <source>
        <strain evidence="4 5">N6B1</strain>
    </source>
</reference>
<proteinExistence type="predicted"/>
<sequence length="328" mass="35587">MSVIVNINLGVRSPSPSPANRPRPQFQHNLKQDRSFVRFADWGRREMERTCMRHAGIILIVAFLVSGATLPERGPMPLARPSSGDDRPTPTPKPATPRANGADAEEKSNGRAGNDARADRDLPPGWKDDALDAVPVLVIEKENPQEYASCLSELKSLGSSFSEVDRIDDGKGCGIDKPIEVRAILPGVTLKPEGVMRCEAALALARWTKETAAPATSSAFSPETRITALNQASTYVCRLRNNADAGKISEHARGNAVDIASFTLSDGKTVEIQPRDEDGTLTGAFQRAVTASACLYFTTVLDPGSDAAHEDHLHLDVIERKNGYRYCR</sequence>
<dbReference type="InterPro" id="IPR009683">
    <property type="entry name" value="Extensin-like_C"/>
</dbReference>
<accession>A0AAW9TX67</accession>
<comment type="caution">
    <text evidence="4">The sequence shown here is derived from an EMBL/GenBank/DDBJ whole genome shotgun (WGS) entry which is preliminary data.</text>
</comment>
<dbReference type="Pfam" id="PF06904">
    <property type="entry name" value="Extensin-like_C"/>
    <property type="match status" value="1"/>
</dbReference>
<protein>
    <submittedName>
        <fullName evidence="4">Extensin</fullName>
    </submittedName>
</protein>
<feature type="region of interest" description="Disordered" evidence="1">
    <location>
        <begin position="1"/>
        <end position="30"/>
    </location>
</feature>